<name>A0A0S4WJB0_RALSL</name>
<feature type="compositionally biased region" description="Low complexity" evidence="1">
    <location>
        <begin position="39"/>
        <end position="49"/>
    </location>
</feature>
<protein>
    <submittedName>
        <fullName evidence="2">Uncharacterized protein</fullName>
    </submittedName>
</protein>
<accession>A0A0S4WJB0</accession>
<dbReference type="AlphaFoldDB" id="A0A0S4WJB0"/>
<organism evidence="2">
    <name type="scientific">Ralstonia solanacearum</name>
    <name type="common">Pseudomonas solanacearum</name>
    <dbReference type="NCBI Taxonomy" id="305"/>
    <lineage>
        <taxon>Bacteria</taxon>
        <taxon>Pseudomonadati</taxon>
        <taxon>Pseudomonadota</taxon>
        <taxon>Betaproteobacteria</taxon>
        <taxon>Burkholderiales</taxon>
        <taxon>Burkholderiaceae</taxon>
        <taxon>Ralstonia</taxon>
        <taxon>Ralstonia solanacearum species complex</taxon>
    </lineage>
</organism>
<reference evidence="2" key="1">
    <citation type="submission" date="2015-10" db="EMBL/GenBank/DDBJ databases">
        <authorList>
            <person name="Gilbert D.G."/>
        </authorList>
    </citation>
    <scope>NUCLEOTIDE SEQUENCE</scope>
    <source>
        <strain evidence="2">Phyl III-seqv23</strain>
    </source>
</reference>
<feature type="region of interest" description="Disordered" evidence="1">
    <location>
        <begin position="21"/>
        <end position="75"/>
    </location>
</feature>
<evidence type="ECO:0000313" key="2">
    <source>
        <dbReference type="EMBL" id="CUV46430.1"/>
    </source>
</evidence>
<evidence type="ECO:0000256" key="1">
    <source>
        <dbReference type="SAM" id="MobiDB-lite"/>
    </source>
</evidence>
<sequence>MATLTVTGATTDAVAVAVLPMPGTTKQSVPSDALSAGDATPLLLLAATEPEPESSPPPQAASRPTTTHPSATARN</sequence>
<dbReference type="EMBL" id="LN899827">
    <property type="protein sequence ID" value="CUV46430.1"/>
    <property type="molecule type" value="Genomic_DNA"/>
</dbReference>
<proteinExistence type="predicted"/>
<gene>
    <name evidence="2" type="ORF">TO10_v1_580042</name>
</gene>